<feature type="domain" description="Endonuclease/exonuclease/phosphatase" evidence="1">
    <location>
        <begin position="44"/>
        <end position="292"/>
    </location>
</feature>
<keyword evidence="2" id="KW-0540">Nuclease</keyword>
<protein>
    <submittedName>
        <fullName evidence="2">Endonuclease</fullName>
    </submittedName>
</protein>
<dbReference type="KEGG" id="lit:FPZ52_16070"/>
<evidence type="ECO:0000313" key="3">
    <source>
        <dbReference type="Proteomes" id="UP000318483"/>
    </source>
</evidence>
<dbReference type="EMBL" id="CP042264">
    <property type="protein sequence ID" value="QDY71205.1"/>
    <property type="molecule type" value="Genomic_DNA"/>
</dbReference>
<accession>A0A5B8IA00</accession>
<keyword evidence="2" id="KW-0378">Hydrolase</keyword>
<dbReference type="OrthoDB" id="9793162at2"/>
<dbReference type="Proteomes" id="UP000318483">
    <property type="component" value="Plasmid unnamed3"/>
</dbReference>
<keyword evidence="3" id="KW-1185">Reference proteome</keyword>
<dbReference type="AlphaFoldDB" id="A0A5B8IA00"/>
<dbReference type="InterPro" id="IPR005135">
    <property type="entry name" value="Endo/exonuclease/phosphatase"/>
</dbReference>
<dbReference type="PROSITE" id="PS51257">
    <property type="entry name" value="PROKAR_LIPOPROTEIN"/>
    <property type="match status" value="1"/>
</dbReference>
<organism evidence="2 3">
    <name type="scientific">Qingshengfaniella alkalisoli</name>
    <dbReference type="NCBI Taxonomy" id="2599296"/>
    <lineage>
        <taxon>Bacteria</taxon>
        <taxon>Pseudomonadati</taxon>
        <taxon>Pseudomonadota</taxon>
        <taxon>Alphaproteobacteria</taxon>
        <taxon>Rhodobacterales</taxon>
        <taxon>Paracoccaceae</taxon>
        <taxon>Qingshengfaniella</taxon>
    </lineage>
</organism>
<sequence length="303" mass="33371">MKLLIRIPLFVMMGLVLLACGLHVSNSGDAAVPAKPDGRVRVATYNVHYILVNRQTGPWSAEDWESRKGPMNEALQLIDADVIAFQEMESFAGGNADTNNLARAYLLDQNPRLAAAAVGDWRDFPSTQPIFYRRDMFRVADQGWFFFSDTPDVIYSRTFDGSYPAFASWVRLSPHDGSASLTVFNVHFEHKSGSNRLKSAELVAGRIAPLVETGERVVLAGDMNALGFAQTVKILEAAGLVFLPVDGATYHFDRGINLFGAIDHIAVSENLLPAADPTVLRRKFEGIWPSDHYPVFTDVSLAP</sequence>
<evidence type="ECO:0000259" key="1">
    <source>
        <dbReference type="Pfam" id="PF03372"/>
    </source>
</evidence>
<proteinExistence type="predicted"/>
<dbReference type="Gene3D" id="3.60.10.10">
    <property type="entry name" value="Endonuclease/exonuclease/phosphatase"/>
    <property type="match status" value="1"/>
</dbReference>
<geneLocation type="plasmid" evidence="2 3">
    <name>unnamed3</name>
</geneLocation>
<evidence type="ECO:0000313" key="2">
    <source>
        <dbReference type="EMBL" id="QDY71205.1"/>
    </source>
</evidence>
<dbReference type="RefSeq" id="WP_146366621.1">
    <property type="nucleotide sequence ID" value="NZ_CP042264.1"/>
</dbReference>
<dbReference type="Pfam" id="PF03372">
    <property type="entry name" value="Exo_endo_phos"/>
    <property type="match status" value="1"/>
</dbReference>
<dbReference type="SUPFAM" id="SSF56219">
    <property type="entry name" value="DNase I-like"/>
    <property type="match status" value="1"/>
</dbReference>
<name>A0A5B8IA00_9RHOB</name>
<reference evidence="2 3" key="1">
    <citation type="submission" date="2019-07" db="EMBL/GenBank/DDBJ databases">
        <title>Litoreibacter alkalisoli sp. nov., isolated from saline-alkaline soil.</title>
        <authorList>
            <person name="Wang S."/>
            <person name="Xu L."/>
            <person name="Xing Y.-T."/>
            <person name="Sun J.-Q."/>
        </authorList>
    </citation>
    <scope>NUCLEOTIDE SEQUENCE [LARGE SCALE GENOMIC DNA]</scope>
    <source>
        <strain evidence="2 3">LN3S51</strain>
        <plasmid evidence="2 3">unnamed3</plasmid>
    </source>
</reference>
<keyword evidence="2" id="KW-0614">Plasmid</keyword>
<gene>
    <name evidence="2" type="ORF">FPZ52_16070</name>
</gene>
<keyword evidence="2" id="KW-0255">Endonuclease</keyword>
<dbReference type="GO" id="GO:0004519">
    <property type="term" value="F:endonuclease activity"/>
    <property type="evidence" value="ECO:0007669"/>
    <property type="project" value="UniProtKB-KW"/>
</dbReference>
<dbReference type="InterPro" id="IPR036691">
    <property type="entry name" value="Endo/exonu/phosph_ase_sf"/>
</dbReference>